<evidence type="ECO:0000256" key="2">
    <source>
        <dbReference type="SAM" id="Phobius"/>
    </source>
</evidence>
<feature type="transmembrane region" description="Helical" evidence="2">
    <location>
        <begin position="139"/>
        <end position="158"/>
    </location>
</feature>
<feature type="transmembrane region" description="Helical" evidence="2">
    <location>
        <begin position="411"/>
        <end position="432"/>
    </location>
</feature>
<dbReference type="AlphaFoldDB" id="A0A1R4IVJ4"/>
<feature type="transmembrane region" description="Helical" evidence="2">
    <location>
        <begin position="237"/>
        <end position="256"/>
    </location>
</feature>
<protein>
    <submittedName>
        <fullName evidence="3">Uncharacterized protein</fullName>
    </submittedName>
</protein>
<feature type="transmembrane region" description="Helical" evidence="2">
    <location>
        <begin position="491"/>
        <end position="515"/>
    </location>
</feature>
<sequence>MQLFLLTSLFGVAVSIAVVYAVIRLFTNSAQRDPLQAARSHGMVTALIALFAATGSGLTSLVFVEDPPWAAGASDAPAGPGAFPVSAVPFDVGFNALAPVLWLPVVYWIAQRTWPTPVAPTRSARLTARSWREYLPPRLTIVTGVVALVSVAAALMLLPTDGRPLTTADTGVSGPDGMSETFVRDPGVRSGALVTPWLLGFVLLACLCGALAVAAVVRRRSLSGLTPAQDDAVRHVAVNRILRTLTVVLLSVPVAVDNAFGSQEPNRMGPFTVWSLAAVFAVALAMLVWTSPQVRVLRQDAAHHVYEDATGEWVEVPRGPGTLSDVIQLRHTAAAVVLPLAALTTVAMFVLPMQASLEGSAVGSPVLFVLAAFAPLSVLWVGYLLAEFVLRMKHTDRTATARTRGVRASTWRVVLFGVVATAGLVAVGWAVREERALARVGVDAVPLAVAMLSALLVIGVLTAIGVRVCLRRHPLTRTSALMDRRMRRRTADRMVGIGTTGMLMVFATAVGQLVMPMSVAPLLYLLAVIPALLPSTSLVRPIGDAQDPADGSDGPEDGGHRPSSGRPEATGGPVAAGAEARR</sequence>
<evidence type="ECO:0000313" key="3">
    <source>
        <dbReference type="EMBL" id="SJN23886.1"/>
    </source>
</evidence>
<dbReference type="Proteomes" id="UP000196230">
    <property type="component" value="Unassembled WGS sequence"/>
</dbReference>
<dbReference type="RefSeq" id="WP_087133808.1">
    <property type="nucleotide sequence ID" value="NZ_FUKP01000030.1"/>
</dbReference>
<keyword evidence="2" id="KW-0812">Transmembrane</keyword>
<feature type="transmembrane region" description="Helical" evidence="2">
    <location>
        <begin position="444"/>
        <end position="470"/>
    </location>
</feature>
<feature type="transmembrane region" description="Helical" evidence="2">
    <location>
        <begin position="366"/>
        <end position="390"/>
    </location>
</feature>
<organism evidence="3 4">
    <name type="scientific">Micrococcus lylae</name>
    <dbReference type="NCBI Taxonomy" id="1273"/>
    <lineage>
        <taxon>Bacteria</taxon>
        <taxon>Bacillati</taxon>
        <taxon>Actinomycetota</taxon>
        <taxon>Actinomycetes</taxon>
        <taxon>Micrococcales</taxon>
        <taxon>Micrococcaceae</taxon>
        <taxon>Micrococcus</taxon>
    </lineage>
</organism>
<proteinExistence type="predicted"/>
<accession>A0A1R4IVJ4</accession>
<dbReference type="EMBL" id="FUKP01000030">
    <property type="protein sequence ID" value="SJN23886.1"/>
    <property type="molecule type" value="Genomic_DNA"/>
</dbReference>
<keyword evidence="2" id="KW-1133">Transmembrane helix</keyword>
<feature type="transmembrane region" description="Helical" evidence="2">
    <location>
        <begin position="333"/>
        <end position="354"/>
    </location>
</feature>
<evidence type="ECO:0000313" key="4">
    <source>
        <dbReference type="Proteomes" id="UP000196230"/>
    </source>
</evidence>
<keyword evidence="2" id="KW-0472">Membrane</keyword>
<feature type="transmembrane region" description="Helical" evidence="2">
    <location>
        <begin position="197"/>
        <end position="217"/>
    </location>
</feature>
<evidence type="ECO:0000256" key="1">
    <source>
        <dbReference type="SAM" id="MobiDB-lite"/>
    </source>
</evidence>
<reference evidence="3 4" key="1">
    <citation type="submission" date="2017-02" db="EMBL/GenBank/DDBJ databases">
        <authorList>
            <person name="Peterson S.W."/>
        </authorList>
    </citation>
    <scope>NUCLEOTIDE SEQUENCE [LARGE SCALE GENOMIC DNA]</scope>
    <source>
        <strain evidence="3 4">2B3F</strain>
    </source>
</reference>
<feature type="transmembrane region" description="Helical" evidence="2">
    <location>
        <begin position="92"/>
        <end position="110"/>
    </location>
</feature>
<feature type="transmembrane region" description="Helical" evidence="2">
    <location>
        <begin position="6"/>
        <end position="23"/>
    </location>
</feature>
<feature type="transmembrane region" description="Helical" evidence="2">
    <location>
        <begin position="268"/>
        <end position="289"/>
    </location>
</feature>
<feature type="transmembrane region" description="Helical" evidence="2">
    <location>
        <begin position="44"/>
        <end position="64"/>
    </location>
</feature>
<name>A0A1R4IVJ4_9MICC</name>
<gene>
    <name evidence="3" type="ORF">FM125_04830</name>
</gene>
<feature type="region of interest" description="Disordered" evidence="1">
    <location>
        <begin position="542"/>
        <end position="582"/>
    </location>
</feature>